<reference evidence="1 2" key="1">
    <citation type="submission" date="2018-06" db="EMBL/GenBank/DDBJ databases">
        <title>Freshwater and sediment microbial communities from various areas in North America, analyzing microbe dynamics in response to fracking.</title>
        <authorList>
            <person name="Lamendella R."/>
        </authorList>
    </citation>
    <scope>NUCLEOTIDE SEQUENCE [LARGE SCALE GENOMIC DNA]</scope>
    <source>
        <strain evidence="1 2">17</strain>
    </source>
</reference>
<dbReference type="AlphaFoldDB" id="A0AAX1PDF0"/>
<comment type="caution">
    <text evidence="1">The sequence shown here is derived from an EMBL/GenBank/DDBJ whole genome shotgun (WGS) entry which is preliminary data.</text>
</comment>
<evidence type="ECO:0000313" key="2">
    <source>
        <dbReference type="Proteomes" id="UP000249422"/>
    </source>
</evidence>
<dbReference type="Proteomes" id="UP000249422">
    <property type="component" value="Unassembled WGS sequence"/>
</dbReference>
<name>A0AAX1PDF0_AERSA</name>
<gene>
    <name evidence="1" type="ORF">DEU50_12928</name>
</gene>
<sequence>MQCHRSRASKIATGTGNNTAILKTETPASAGVLLCLKTISSLKGIICWSGMFEHIESSKVGGVLPLECICIHDLALLKEAPEY</sequence>
<protein>
    <submittedName>
        <fullName evidence="1">Uncharacterized protein</fullName>
    </submittedName>
</protein>
<dbReference type="EMBL" id="QLLM01000029">
    <property type="protein sequence ID" value="RAI98582.1"/>
    <property type="molecule type" value="Genomic_DNA"/>
</dbReference>
<accession>A0AAX1PDF0</accession>
<proteinExistence type="predicted"/>
<organism evidence="1 2">
    <name type="scientific">Aeromonas salmonicida</name>
    <dbReference type="NCBI Taxonomy" id="645"/>
    <lineage>
        <taxon>Bacteria</taxon>
        <taxon>Pseudomonadati</taxon>
        <taxon>Pseudomonadota</taxon>
        <taxon>Gammaproteobacteria</taxon>
        <taxon>Aeromonadales</taxon>
        <taxon>Aeromonadaceae</taxon>
        <taxon>Aeromonas</taxon>
    </lineage>
</organism>
<evidence type="ECO:0000313" key="1">
    <source>
        <dbReference type="EMBL" id="RAI98582.1"/>
    </source>
</evidence>